<keyword evidence="8" id="KW-0496">Mitochondrion</keyword>
<proteinExistence type="inferred from homology"/>
<evidence type="ECO:0000256" key="7">
    <source>
        <dbReference type="ARBA" id="ARBA00022989"/>
    </source>
</evidence>
<reference evidence="12" key="3">
    <citation type="journal article" date="2017" name="Nature">
        <title>Genome sequence of the progenitor of the wheat D genome Aegilops tauschii.</title>
        <authorList>
            <person name="Luo M.C."/>
            <person name="Gu Y.Q."/>
            <person name="Puiu D."/>
            <person name="Wang H."/>
            <person name="Twardziok S.O."/>
            <person name="Deal K.R."/>
            <person name="Huo N."/>
            <person name="Zhu T."/>
            <person name="Wang L."/>
            <person name="Wang Y."/>
            <person name="McGuire P.E."/>
            <person name="Liu S."/>
            <person name="Long H."/>
            <person name="Ramasamy R.K."/>
            <person name="Rodriguez J.C."/>
            <person name="Van S.L."/>
            <person name="Yuan L."/>
            <person name="Wang Z."/>
            <person name="Xia Z."/>
            <person name="Xiao L."/>
            <person name="Anderson O.D."/>
            <person name="Ouyang S."/>
            <person name="Liang Y."/>
            <person name="Zimin A.V."/>
            <person name="Pertea G."/>
            <person name="Qi P."/>
            <person name="Bennetzen J.L."/>
            <person name="Dai X."/>
            <person name="Dawson M.W."/>
            <person name="Muller H.G."/>
            <person name="Kugler K."/>
            <person name="Rivarola-Duarte L."/>
            <person name="Spannagl M."/>
            <person name="Mayer K.F.X."/>
            <person name="Lu F.H."/>
            <person name="Bevan M.W."/>
            <person name="Leroy P."/>
            <person name="Li P."/>
            <person name="You F.M."/>
            <person name="Sun Q."/>
            <person name="Liu Z."/>
            <person name="Lyons E."/>
            <person name="Wicker T."/>
            <person name="Salzberg S.L."/>
            <person name="Devos K.M."/>
            <person name="Dvorak J."/>
        </authorList>
    </citation>
    <scope>NUCLEOTIDE SEQUENCE [LARGE SCALE GENOMIC DNA]</scope>
    <source>
        <strain evidence="12">cv. AL8/78</strain>
    </source>
</reference>
<keyword evidence="9 10" id="KW-0472">Membrane</keyword>
<dbReference type="GO" id="GO:0005743">
    <property type="term" value="C:mitochondrial inner membrane"/>
    <property type="evidence" value="ECO:0007669"/>
    <property type="project" value="UniProtKB-SubCell"/>
</dbReference>
<keyword evidence="5" id="KW-0677">Repeat</keyword>
<reference evidence="12" key="4">
    <citation type="submission" date="2019-03" db="UniProtKB">
        <authorList>
            <consortium name="EnsemblPlants"/>
        </authorList>
    </citation>
    <scope>IDENTIFICATION</scope>
</reference>
<sequence>VNPLDVAKTRLQAQAAGVVYNPIWSDFRCYPWCNPGGLKLSGLGPSCSPECFQYRGTMDVFSKIARQEGIFRLWRGTAASLALAVPTVGIYLPSYDLLRNWIEEYSDHSYPKLRPYAPLIAGSIARSLACITCSPIELARTRMQ</sequence>
<keyword evidence="6" id="KW-0999">Mitochondrion inner membrane</keyword>
<dbReference type="PANTHER" id="PTHR45760">
    <property type="entry name" value="FI19922P1-RELATED"/>
    <property type="match status" value="1"/>
</dbReference>
<dbReference type="EnsemblPlants" id="AET3Gv20336800.1">
    <property type="protein sequence ID" value="AET3Gv20336800.1"/>
    <property type="gene ID" value="AET3Gv20336800"/>
</dbReference>
<evidence type="ECO:0000256" key="6">
    <source>
        <dbReference type="ARBA" id="ARBA00022792"/>
    </source>
</evidence>
<dbReference type="Gene3D" id="1.50.40.10">
    <property type="entry name" value="Mitochondrial carrier domain"/>
    <property type="match status" value="1"/>
</dbReference>
<organism evidence="12 13">
    <name type="scientific">Aegilops tauschii subsp. strangulata</name>
    <name type="common">Goatgrass</name>
    <dbReference type="NCBI Taxonomy" id="200361"/>
    <lineage>
        <taxon>Eukaryota</taxon>
        <taxon>Viridiplantae</taxon>
        <taxon>Streptophyta</taxon>
        <taxon>Embryophyta</taxon>
        <taxon>Tracheophyta</taxon>
        <taxon>Spermatophyta</taxon>
        <taxon>Magnoliopsida</taxon>
        <taxon>Liliopsida</taxon>
        <taxon>Poales</taxon>
        <taxon>Poaceae</taxon>
        <taxon>BOP clade</taxon>
        <taxon>Pooideae</taxon>
        <taxon>Triticodae</taxon>
        <taxon>Triticeae</taxon>
        <taxon>Triticinae</taxon>
        <taxon>Aegilops</taxon>
    </lineage>
</organism>
<evidence type="ECO:0000256" key="3">
    <source>
        <dbReference type="ARBA" id="ARBA00022448"/>
    </source>
</evidence>
<dbReference type="Gramene" id="AET3Gv20336800.1">
    <property type="protein sequence ID" value="AET3Gv20336800.1"/>
    <property type="gene ID" value="AET3Gv20336800"/>
</dbReference>
<accession>A0A453EGQ9</accession>
<dbReference type="SUPFAM" id="SSF103506">
    <property type="entry name" value="Mitochondrial carrier"/>
    <property type="match status" value="1"/>
</dbReference>
<keyword evidence="13" id="KW-1185">Reference proteome</keyword>
<dbReference type="Pfam" id="PF00153">
    <property type="entry name" value="Mito_carr"/>
    <property type="match status" value="1"/>
</dbReference>
<evidence type="ECO:0000256" key="10">
    <source>
        <dbReference type="PROSITE-ProRule" id="PRU00282"/>
    </source>
</evidence>
<dbReference type="GO" id="GO:1990542">
    <property type="term" value="P:mitochondrial transmembrane transport"/>
    <property type="evidence" value="ECO:0007669"/>
    <property type="project" value="InterPro"/>
</dbReference>
<keyword evidence="3 11" id="KW-0813">Transport</keyword>
<evidence type="ECO:0000313" key="12">
    <source>
        <dbReference type="EnsemblPlants" id="AET3Gv20336800.1"/>
    </source>
</evidence>
<comment type="subcellular location">
    <subcellularLocation>
        <location evidence="1">Mitochondrion inner membrane</location>
        <topology evidence="1">Multi-pass membrane protein</topology>
    </subcellularLocation>
</comment>
<evidence type="ECO:0008006" key="14">
    <source>
        <dbReference type="Google" id="ProtNLM"/>
    </source>
</evidence>
<evidence type="ECO:0000256" key="5">
    <source>
        <dbReference type="ARBA" id="ARBA00022737"/>
    </source>
</evidence>
<evidence type="ECO:0000313" key="13">
    <source>
        <dbReference type="Proteomes" id="UP000015105"/>
    </source>
</evidence>
<evidence type="ECO:0000256" key="11">
    <source>
        <dbReference type="RuleBase" id="RU000488"/>
    </source>
</evidence>
<evidence type="ECO:0000256" key="8">
    <source>
        <dbReference type="ARBA" id="ARBA00023128"/>
    </source>
</evidence>
<name>A0A453EGQ9_AEGTS</name>
<evidence type="ECO:0000256" key="9">
    <source>
        <dbReference type="ARBA" id="ARBA00023136"/>
    </source>
</evidence>
<dbReference type="InterPro" id="IPR045315">
    <property type="entry name" value="Mtm1-like"/>
</dbReference>
<dbReference type="InterPro" id="IPR018108">
    <property type="entry name" value="MCP_transmembrane"/>
</dbReference>
<dbReference type="PROSITE" id="PS50920">
    <property type="entry name" value="SOLCAR"/>
    <property type="match status" value="1"/>
</dbReference>
<comment type="similarity">
    <text evidence="2 11">Belongs to the mitochondrial carrier (TC 2.A.29) family.</text>
</comment>
<reference evidence="13" key="2">
    <citation type="journal article" date="2017" name="Nat. Plants">
        <title>The Aegilops tauschii genome reveals multiple impacts of transposons.</title>
        <authorList>
            <person name="Zhao G."/>
            <person name="Zou C."/>
            <person name="Li K."/>
            <person name="Wang K."/>
            <person name="Li T."/>
            <person name="Gao L."/>
            <person name="Zhang X."/>
            <person name="Wang H."/>
            <person name="Yang Z."/>
            <person name="Liu X."/>
            <person name="Jiang W."/>
            <person name="Mao L."/>
            <person name="Kong X."/>
            <person name="Jiao Y."/>
            <person name="Jia J."/>
        </authorList>
    </citation>
    <scope>NUCLEOTIDE SEQUENCE [LARGE SCALE GENOMIC DNA]</scope>
    <source>
        <strain evidence="13">cv. AL8/78</strain>
    </source>
</reference>
<evidence type="ECO:0000256" key="4">
    <source>
        <dbReference type="ARBA" id="ARBA00022692"/>
    </source>
</evidence>
<protein>
    <recommendedName>
        <fullName evidence="14">Mitochondrial carrier protein</fullName>
    </recommendedName>
</protein>
<reference evidence="12" key="5">
    <citation type="journal article" date="2021" name="G3 (Bethesda)">
        <title>Aegilops tauschii genome assembly Aet v5.0 features greater sequence contiguity and improved annotation.</title>
        <authorList>
            <person name="Wang L."/>
            <person name="Zhu T."/>
            <person name="Rodriguez J.C."/>
            <person name="Deal K.R."/>
            <person name="Dubcovsky J."/>
            <person name="McGuire P.E."/>
            <person name="Lux T."/>
            <person name="Spannagl M."/>
            <person name="Mayer K.F.X."/>
            <person name="Baldrich P."/>
            <person name="Meyers B.C."/>
            <person name="Huo N."/>
            <person name="Gu Y.Q."/>
            <person name="Zhou H."/>
            <person name="Devos K.M."/>
            <person name="Bennetzen J.L."/>
            <person name="Unver T."/>
            <person name="Budak H."/>
            <person name="Gulick P.J."/>
            <person name="Galiba G."/>
            <person name="Kalapos B."/>
            <person name="Nelson D.R."/>
            <person name="Li P."/>
            <person name="You F.M."/>
            <person name="Luo M.C."/>
            <person name="Dvorak J."/>
        </authorList>
    </citation>
    <scope>NUCLEOTIDE SEQUENCE [LARGE SCALE GENOMIC DNA]</scope>
    <source>
        <strain evidence="12">cv. AL8/78</strain>
    </source>
</reference>
<keyword evidence="7" id="KW-1133">Transmembrane helix</keyword>
<dbReference type="AlphaFoldDB" id="A0A453EGQ9"/>
<dbReference type="InterPro" id="IPR023395">
    <property type="entry name" value="MCP_dom_sf"/>
</dbReference>
<evidence type="ECO:0000256" key="1">
    <source>
        <dbReference type="ARBA" id="ARBA00004448"/>
    </source>
</evidence>
<dbReference type="PANTHER" id="PTHR45760:SF7">
    <property type="entry name" value="MITOCHONDRIAL CARRIER PROTEIN MTM1"/>
    <property type="match status" value="1"/>
</dbReference>
<feature type="repeat" description="Solcar" evidence="10">
    <location>
        <begin position="1"/>
        <end position="101"/>
    </location>
</feature>
<keyword evidence="4 10" id="KW-0812">Transmembrane</keyword>
<evidence type="ECO:0000256" key="2">
    <source>
        <dbReference type="ARBA" id="ARBA00006375"/>
    </source>
</evidence>
<reference evidence="13" key="1">
    <citation type="journal article" date="2014" name="Science">
        <title>Ancient hybridizations among the ancestral genomes of bread wheat.</title>
        <authorList>
            <consortium name="International Wheat Genome Sequencing Consortium,"/>
            <person name="Marcussen T."/>
            <person name="Sandve S.R."/>
            <person name="Heier L."/>
            <person name="Spannagl M."/>
            <person name="Pfeifer M."/>
            <person name="Jakobsen K.S."/>
            <person name="Wulff B.B."/>
            <person name="Steuernagel B."/>
            <person name="Mayer K.F."/>
            <person name="Olsen O.A."/>
        </authorList>
    </citation>
    <scope>NUCLEOTIDE SEQUENCE [LARGE SCALE GENOMIC DNA]</scope>
    <source>
        <strain evidence="13">cv. AL8/78</strain>
    </source>
</reference>
<dbReference type="Proteomes" id="UP000015105">
    <property type="component" value="Chromosome 3D"/>
</dbReference>